<sequence length="96" mass="10716">MKQQHQLFAMGASVIIFLMASRVYMFLHATEATMKVSAKEEWYPSIKELNTQDDDEPSEEGIPFEAMLVNNKLSTTPANTTTSQAAGNPNSSYVRK</sequence>
<reference evidence="3" key="1">
    <citation type="submission" date="2023-08" db="EMBL/GenBank/DDBJ databases">
        <authorList>
            <person name="Audoor S."/>
            <person name="Bilcke G."/>
        </authorList>
    </citation>
    <scope>NUCLEOTIDE SEQUENCE</scope>
</reference>
<evidence type="ECO:0000313" key="3">
    <source>
        <dbReference type="EMBL" id="CAJ1939147.1"/>
    </source>
</evidence>
<protein>
    <submittedName>
        <fullName evidence="3">Uncharacterized protein</fullName>
    </submittedName>
</protein>
<name>A0AAD2CM34_9STRA</name>
<keyword evidence="2" id="KW-0812">Transmembrane</keyword>
<feature type="region of interest" description="Disordered" evidence="1">
    <location>
        <begin position="74"/>
        <end position="96"/>
    </location>
</feature>
<evidence type="ECO:0000256" key="2">
    <source>
        <dbReference type="SAM" id="Phobius"/>
    </source>
</evidence>
<keyword evidence="2" id="KW-1133">Transmembrane helix</keyword>
<evidence type="ECO:0000256" key="1">
    <source>
        <dbReference type="SAM" id="MobiDB-lite"/>
    </source>
</evidence>
<proteinExistence type="predicted"/>
<organism evidence="3 4">
    <name type="scientific">Cylindrotheca closterium</name>
    <dbReference type="NCBI Taxonomy" id="2856"/>
    <lineage>
        <taxon>Eukaryota</taxon>
        <taxon>Sar</taxon>
        <taxon>Stramenopiles</taxon>
        <taxon>Ochrophyta</taxon>
        <taxon>Bacillariophyta</taxon>
        <taxon>Bacillariophyceae</taxon>
        <taxon>Bacillariophycidae</taxon>
        <taxon>Bacillariales</taxon>
        <taxon>Bacillariaceae</taxon>
        <taxon>Cylindrotheca</taxon>
    </lineage>
</organism>
<dbReference type="Proteomes" id="UP001295423">
    <property type="component" value="Unassembled WGS sequence"/>
</dbReference>
<dbReference type="AlphaFoldDB" id="A0AAD2CM34"/>
<comment type="caution">
    <text evidence="3">The sequence shown here is derived from an EMBL/GenBank/DDBJ whole genome shotgun (WGS) entry which is preliminary data.</text>
</comment>
<accession>A0AAD2CM34</accession>
<keyword evidence="2" id="KW-0472">Membrane</keyword>
<dbReference type="EMBL" id="CAKOGP040000779">
    <property type="protein sequence ID" value="CAJ1939147.1"/>
    <property type="molecule type" value="Genomic_DNA"/>
</dbReference>
<gene>
    <name evidence="3" type="ORF">CYCCA115_LOCUS6451</name>
</gene>
<evidence type="ECO:0000313" key="4">
    <source>
        <dbReference type="Proteomes" id="UP001295423"/>
    </source>
</evidence>
<keyword evidence="4" id="KW-1185">Reference proteome</keyword>
<feature type="transmembrane region" description="Helical" evidence="2">
    <location>
        <begin position="7"/>
        <end position="27"/>
    </location>
</feature>